<name>A0ABR2EEA4_9ROSI</name>
<comment type="caution">
    <text evidence="1">The sequence shown here is derived from an EMBL/GenBank/DDBJ whole genome shotgun (WGS) entry which is preliminary data.</text>
</comment>
<keyword evidence="2" id="KW-1185">Reference proteome</keyword>
<protein>
    <submittedName>
        <fullName evidence="1">Uncharacterized protein</fullName>
    </submittedName>
</protein>
<dbReference type="EMBL" id="JBBPBM010000015">
    <property type="protein sequence ID" value="KAK8558983.1"/>
    <property type="molecule type" value="Genomic_DNA"/>
</dbReference>
<evidence type="ECO:0000313" key="2">
    <source>
        <dbReference type="Proteomes" id="UP001472677"/>
    </source>
</evidence>
<evidence type="ECO:0000313" key="1">
    <source>
        <dbReference type="EMBL" id="KAK8558983.1"/>
    </source>
</evidence>
<proteinExistence type="predicted"/>
<dbReference type="Proteomes" id="UP001472677">
    <property type="component" value="Unassembled WGS sequence"/>
</dbReference>
<reference evidence="1 2" key="1">
    <citation type="journal article" date="2024" name="G3 (Bethesda)">
        <title>Genome assembly of Hibiscus sabdariffa L. provides insights into metabolisms of medicinal natural products.</title>
        <authorList>
            <person name="Kim T."/>
        </authorList>
    </citation>
    <scope>NUCLEOTIDE SEQUENCE [LARGE SCALE GENOMIC DNA]</scope>
    <source>
        <strain evidence="1">TK-2024</strain>
        <tissue evidence="1">Old leaves</tissue>
    </source>
</reference>
<gene>
    <name evidence="1" type="ORF">V6N12_042272</name>
</gene>
<organism evidence="1 2">
    <name type="scientific">Hibiscus sabdariffa</name>
    <name type="common">roselle</name>
    <dbReference type="NCBI Taxonomy" id="183260"/>
    <lineage>
        <taxon>Eukaryota</taxon>
        <taxon>Viridiplantae</taxon>
        <taxon>Streptophyta</taxon>
        <taxon>Embryophyta</taxon>
        <taxon>Tracheophyta</taxon>
        <taxon>Spermatophyta</taxon>
        <taxon>Magnoliopsida</taxon>
        <taxon>eudicotyledons</taxon>
        <taxon>Gunneridae</taxon>
        <taxon>Pentapetalae</taxon>
        <taxon>rosids</taxon>
        <taxon>malvids</taxon>
        <taxon>Malvales</taxon>
        <taxon>Malvaceae</taxon>
        <taxon>Malvoideae</taxon>
        <taxon>Hibiscus</taxon>
    </lineage>
</organism>
<accession>A0ABR2EEA4</accession>
<sequence length="93" mass="10830">MHRHIRRDDESNLIHGIPGIIFQQCCRKRLDLRDRNSKMKNQTNRTSRVPRWNQQQTLLPVIQPTLPASPIPLAMALSFSTFRSDETTSSDFI</sequence>